<sequence>MPRYPIVHRLGLDVIVVGSVISGLVFGIEAVCQGHKVYVLKKRFEPGDYGMRLARFSSSNRPDYTLSRWPDFVERLHKVFGTQLGSPDLPTVSVSRKEFYRSLFDYPRELGILVETGREVEEFFEIATYGGVILSDNRRVTANIVVAADGVGSKSFGAILGRKKAPISSGFALYRSSFLINKREWTSLHIGPGAYFFVGMSPAEFGWILTHKDDGSAIEDWNRIGGTEIVYEVIERAPKYEAMNWKLRFRDPQPKWVSDGGRLVQCGDAAHSILPSSGFGATMAIEDAISLAARLRLGRGQSDPLATKVFNHLRFERATCAQKIGSKSHQDPRSLIKLTGKSLVRHDPELYVYENYETCMSYLVSGEPFKNSNTVPGFTFKHWTAKELREKMENGESIEDDDGDWYS</sequence>
<dbReference type="PRINTS" id="PR00420">
    <property type="entry name" value="RNGMNOXGNASE"/>
</dbReference>
<evidence type="ECO:0000256" key="1">
    <source>
        <dbReference type="ARBA" id="ARBA00007992"/>
    </source>
</evidence>
<evidence type="ECO:0000256" key="4">
    <source>
        <dbReference type="ARBA" id="ARBA00023002"/>
    </source>
</evidence>
<protein>
    <submittedName>
        <fullName evidence="7">FAD/NAD(P)-binding domain-containing protein</fullName>
    </submittedName>
</protein>
<dbReference type="SUPFAM" id="SSF51905">
    <property type="entry name" value="FAD/NAD(P)-binding domain"/>
    <property type="match status" value="1"/>
</dbReference>
<gene>
    <name evidence="7" type="ORF">P171DRAFT_506564</name>
</gene>
<evidence type="ECO:0000256" key="5">
    <source>
        <dbReference type="ARBA" id="ARBA00023033"/>
    </source>
</evidence>
<name>A0A9P4PRT6_9PLEO</name>
<feature type="domain" description="FAD-binding" evidence="6">
    <location>
        <begin position="261"/>
        <end position="295"/>
    </location>
</feature>
<dbReference type="GO" id="GO:0071949">
    <property type="term" value="F:FAD binding"/>
    <property type="evidence" value="ECO:0007669"/>
    <property type="project" value="InterPro"/>
</dbReference>
<dbReference type="OrthoDB" id="16820at2759"/>
<dbReference type="GO" id="GO:0004497">
    <property type="term" value="F:monooxygenase activity"/>
    <property type="evidence" value="ECO:0007669"/>
    <property type="project" value="UniProtKB-KW"/>
</dbReference>
<dbReference type="InterPro" id="IPR036188">
    <property type="entry name" value="FAD/NAD-bd_sf"/>
</dbReference>
<dbReference type="EMBL" id="MU001494">
    <property type="protein sequence ID" value="KAF2449085.1"/>
    <property type="molecule type" value="Genomic_DNA"/>
</dbReference>
<organism evidence="7 8">
    <name type="scientific">Karstenula rhodostoma CBS 690.94</name>
    <dbReference type="NCBI Taxonomy" id="1392251"/>
    <lineage>
        <taxon>Eukaryota</taxon>
        <taxon>Fungi</taxon>
        <taxon>Dikarya</taxon>
        <taxon>Ascomycota</taxon>
        <taxon>Pezizomycotina</taxon>
        <taxon>Dothideomycetes</taxon>
        <taxon>Pleosporomycetidae</taxon>
        <taxon>Pleosporales</taxon>
        <taxon>Massarineae</taxon>
        <taxon>Didymosphaeriaceae</taxon>
        <taxon>Karstenula</taxon>
    </lineage>
</organism>
<keyword evidence="8" id="KW-1185">Reference proteome</keyword>
<evidence type="ECO:0000256" key="2">
    <source>
        <dbReference type="ARBA" id="ARBA00022630"/>
    </source>
</evidence>
<accession>A0A9P4PRT6</accession>
<dbReference type="InterPro" id="IPR002938">
    <property type="entry name" value="FAD-bd"/>
</dbReference>
<evidence type="ECO:0000313" key="7">
    <source>
        <dbReference type="EMBL" id="KAF2449085.1"/>
    </source>
</evidence>
<dbReference type="PANTHER" id="PTHR13789:SF236">
    <property type="entry name" value="MONOOXYGENASE, PUTATIVE (AFU_ORTHOLOGUE AFUA_6G12060)-RELATED"/>
    <property type="match status" value="1"/>
</dbReference>
<dbReference type="PANTHER" id="PTHR13789">
    <property type="entry name" value="MONOOXYGENASE"/>
    <property type="match status" value="1"/>
</dbReference>
<reference evidence="7" key="1">
    <citation type="journal article" date="2020" name="Stud. Mycol.">
        <title>101 Dothideomycetes genomes: a test case for predicting lifestyles and emergence of pathogens.</title>
        <authorList>
            <person name="Haridas S."/>
            <person name="Albert R."/>
            <person name="Binder M."/>
            <person name="Bloem J."/>
            <person name="Labutti K."/>
            <person name="Salamov A."/>
            <person name="Andreopoulos B."/>
            <person name="Baker S."/>
            <person name="Barry K."/>
            <person name="Bills G."/>
            <person name="Bluhm B."/>
            <person name="Cannon C."/>
            <person name="Castanera R."/>
            <person name="Culley D."/>
            <person name="Daum C."/>
            <person name="Ezra D."/>
            <person name="Gonzalez J."/>
            <person name="Henrissat B."/>
            <person name="Kuo A."/>
            <person name="Liang C."/>
            <person name="Lipzen A."/>
            <person name="Lutzoni F."/>
            <person name="Magnuson J."/>
            <person name="Mondo S."/>
            <person name="Nolan M."/>
            <person name="Ohm R."/>
            <person name="Pangilinan J."/>
            <person name="Park H.-J."/>
            <person name="Ramirez L."/>
            <person name="Alfaro M."/>
            <person name="Sun H."/>
            <person name="Tritt A."/>
            <person name="Yoshinaga Y."/>
            <person name="Zwiers L.-H."/>
            <person name="Turgeon B."/>
            <person name="Goodwin S."/>
            <person name="Spatafora J."/>
            <person name="Crous P."/>
            <person name="Grigoriev I."/>
        </authorList>
    </citation>
    <scope>NUCLEOTIDE SEQUENCE</scope>
    <source>
        <strain evidence="7">CBS 690.94</strain>
    </source>
</reference>
<evidence type="ECO:0000259" key="6">
    <source>
        <dbReference type="Pfam" id="PF01494"/>
    </source>
</evidence>
<dbReference type="Pfam" id="PF01494">
    <property type="entry name" value="FAD_binding_3"/>
    <property type="match status" value="1"/>
</dbReference>
<comment type="caution">
    <text evidence="7">The sequence shown here is derived from an EMBL/GenBank/DDBJ whole genome shotgun (WGS) entry which is preliminary data.</text>
</comment>
<keyword evidence="5" id="KW-0503">Monooxygenase</keyword>
<comment type="similarity">
    <text evidence="1">Belongs to the paxM FAD-dependent monooxygenase family.</text>
</comment>
<dbReference type="AlphaFoldDB" id="A0A9P4PRT6"/>
<evidence type="ECO:0000256" key="3">
    <source>
        <dbReference type="ARBA" id="ARBA00022827"/>
    </source>
</evidence>
<evidence type="ECO:0000313" key="8">
    <source>
        <dbReference type="Proteomes" id="UP000799764"/>
    </source>
</evidence>
<proteinExistence type="inferred from homology"/>
<keyword evidence="4" id="KW-0560">Oxidoreductase</keyword>
<dbReference type="Proteomes" id="UP000799764">
    <property type="component" value="Unassembled WGS sequence"/>
</dbReference>
<dbReference type="Gene3D" id="3.50.50.60">
    <property type="entry name" value="FAD/NAD(P)-binding domain"/>
    <property type="match status" value="1"/>
</dbReference>
<dbReference type="InterPro" id="IPR050493">
    <property type="entry name" value="FAD-dep_Monooxygenase_BioMet"/>
</dbReference>
<keyword evidence="2" id="KW-0285">Flavoprotein</keyword>
<keyword evidence="3" id="KW-0274">FAD</keyword>